<dbReference type="NCBIfam" id="NF046063">
    <property type="entry name" value="oxepin_alt"/>
    <property type="match status" value="1"/>
</dbReference>
<dbReference type="Gene3D" id="3.90.226.10">
    <property type="entry name" value="2-enoyl-CoA Hydratase, Chain A, domain 1"/>
    <property type="match status" value="1"/>
</dbReference>
<dbReference type="InterPro" id="IPR029045">
    <property type="entry name" value="ClpP/crotonase-like_dom_sf"/>
</dbReference>
<dbReference type="InterPro" id="IPR014748">
    <property type="entry name" value="Enoyl-CoA_hydra_C"/>
</dbReference>
<sequence length="263" mass="27405">MSLARVEDRGDRLVVVNDNTARRNALSDDLYDALAEATQLAEEPRVTSVTFWGAGGFFCAGGDLNLLATRRDLPEAERHARIEALHDLVRGIRGSSVPWIAAVEGGAAGAGASLAFACDFVLAARGANITAAYVRAGLTPDGGLSAALTERLPRALVSEMLLLGTPVTAERLAELGAINGLCATGKSLMAAMDLADRIAAGPAAAQSRIKALVALAEETPFAVLLDAERDAMATAVAGPEAQEGISAFLEKRRPAFAKRREPS</sequence>
<dbReference type="PANTHER" id="PTHR43459">
    <property type="entry name" value="ENOYL-COA HYDRATASE"/>
    <property type="match status" value="1"/>
</dbReference>
<dbReference type="GO" id="GO:0003824">
    <property type="term" value="F:catalytic activity"/>
    <property type="evidence" value="ECO:0007669"/>
    <property type="project" value="UniProtKB-ARBA"/>
</dbReference>
<dbReference type="AlphaFoldDB" id="A0A1I5S8V2"/>
<dbReference type="InterPro" id="IPR001753">
    <property type="entry name" value="Enoyl-CoA_hydra/iso"/>
</dbReference>
<reference evidence="2 3" key="1">
    <citation type="submission" date="2016-10" db="EMBL/GenBank/DDBJ databases">
        <authorList>
            <person name="de Groot N.N."/>
        </authorList>
    </citation>
    <scope>NUCLEOTIDE SEQUENCE [LARGE SCALE GENOMIC DNA]</scope>
    <source>
        <strain evidence="2 3">DSM 19547</strain>
    </source>
</reference>
<dbReference type="OrthoDB" id="9781757at2"/>
<dbReference type="Pfam" id="PF00378">
    <property type="entry name" value="ECH_1"/>
    <property type="match status" value="1"/>
</dbReference>
<dbReference type="EMBL" id="FOXA01000010">
    <property type="protein sequence ID" value="SFP67142.1"/>
    <property type="molecule type" value="Genomic_DNA"/>
</dbReference>
<dbReference type="SUPFAM" id="SSF52096">
    <property type="entry name" value="ClpP/crotonase"/>
    <property type="match status" value="1"/>
</dbReference>
<dbReference type="Proteomes" id="UP000199356">
    <property type="component" value="Unassembled WGS sequence"/>
</dbReference>
<dbReference type="CDD" id="cd06558">
    <property type="entry name" value="crotonase-like"/>
    <property type="match status" value="1"/>
</dbReference>
<evidence type="ECO:0000256" key="1">
    <source>
        <dbReference type="ARBA" id="ARBA00005254"/>
    </source>
</evidence>
<dbReference type="PANTHER" id="PTHR43459:SF1">
    <property type="entry name" value="EG:BACN32G11.4 PROTEIN"/>
    <property type="match status" value="1"/>
</dbReference>
<dbReference type="RefSeq" id="WP_093422749.1">
    <property type="nucleotide sequence ID" value="NZ_FOXA01000010.1"/>
</dbReference>
<protein>
    <submittedName>
        <fullName evidence="2">Enoyl-CoA hydratase</fullName>
    </submittedName>
</protein>
<gene>
    <name evidence="2" type="ORF">SAMN04488047_110103</name>
</gene>
<evidence type="ECO:0000313" key="2">
    <source>
        <dbReference type="EMBL" id="SFP67142.1"/>
    </source>
</evidence>
<dbReference type="NCBIfam" id="NF005700">
    <property type="entry name" value="PRK07511.1"/>
    <property type="match status" value="1"/>
</dbReference>
<keyword evidence="3" id="KW-1185">Reference proteome</keyword>
<proteinExistence type="inferred from homology"/>
<organism evidence="2 3">
    <name type="scientific">Tranquillimonas alkanivorans</name>
    <dbReference type="NCBI Taxonomy" id="441119"/>
    <lineage>
        <taxon>Bacteria</taxon>
        <taxon>Pseudomonadati</taxon>
        <taxon>Pseudomonadota</taxon>
        <taxon>Alphaproteobacteria</taxon>
        <taxon>Rhodobacterales</taxon>
        <taxon>Roseobacteraceae</taxon>
        <taxon>Tranquillimonas</taxon>
    </lineage>
</organism>
<dbReference type="STRING" id="441119.SAMN04488047_110103"/>
<comment type="similarity">
    <text evidence="1">Belongs to the enoyl-CoA hydratase/isomerase family.</text>
</comment>
<dbReference type="Gene3D" id="1.10.12.10">
    <property type="entry name" value="Lyase 2-enoyl-coa Hydratase, Chain A, domain 2"/>
    <property type="match status" value="1"/>
</dbReference>
<evidence type="ECO:0000313" key="3">
    <source>
        <dbReference type="Proteomes" id="UP000199356"/>
    </source>
</evidence>
<accession>A0A1I5S8V2</accession>
<name>A0A1I5S8V2_9RHOB</name>